<name>A0A8H9HA30_9ACTN</name>
<reference evidence="2" key="1">
    <citation type="journal article" date="2014" name="Int. J. Syst. Evol. Microbiol.">
        <title>Complete genome sequence of Corynebacterium casei LMG S-19264T (=DSM 44701T), isolated from a smear-ripened cheese.</title>
        <authorList>
            <consortium name="US DOE Joint Genome Institute (JGI-PGF)"/>
            <person name="Walter F."/>
            <person name="Albersmeier A."/>
            <person name="Kalinowski J."/>
            <person name="Ruckert C."/>
        </authorList>
    </citation>
    <scope>NUCLEOTIDE SEQUENCE</scope>
    <source>
        <strain evidence="2">JCM 4136</strain>
    </source>
</reference>
<evidence type="ECO:0000313" key="2">
    <source>
        <dbReference type="EMBL" id="GGU51701.1"/>
    </source>
</evidence>
<accession>A0A8H9HA30</accession>
<evidence type="ECO:0000313" key="3">
    <source>
        <dbReference type="Proteomes" id="UP000660975"/>
    </source>
</evidence>
<organism evidence="2 3">
    <name type="scientific">Streptomyces gougerotii</name>
    <dbReference type="NCBI Taxonomy" id="53448"/>
    <lineage>
        <taxon>Bacteria</taxon>
        <taxon>Bacillati</taxon>
        <taxon>Actinomycetota</taxon>
        <taxon>Actinomycetes</taxon>
        <taxon>Kitasatosporales</taxon>
        <taxon>Streptomycetaceae</taxon>
        <taxon>Streptomyces</taxon>
        <taxon>Streptomyces diastaticus group</taxon>
    </lineage>
</organism>
<proteinExistence type="predicted"/>
<comment type="caution">
    <text evidence="2">The sequence shown here is derived from an EMBL/GenBank/DDBJ whole genome shotgun (WGS) entry which is preliminary data.</text>
</comment>
<dbReference type="AlphaFoldDB" id="A0A8H9HA30"/>
<dbReference type="EMBL" id="BMSC01000001">
    <property type="protein sequence ID" value="GGU51701.1"/>
    <property type="molecule type" value="Genomic_DNA"/>
</dbReference>
<protein>
    <submittedName>
        <fullName evidence="2">Uncharacterized protein</fullName>
    </submittedName>
</protein>
<sequence length="116" mass="12408">MAAPTTPWATAGPWESPWRRATGAVRRRAPGGRGSPARPRPRFTDCARLEHALSDGPGPNWNSSGGQRPTVPYVVPVASSADRAARERAGAGVWGRLQPRARLGEADAFADLVRSR</sequence>
<feature type="compositionally biased region" description="Low complexity" evidence="1">
    <location>
        <begin position="1"/>
        <end position="24"/>
    </location>
</feature>
<reference evidence="2" key="2">
    <citation type="submission" date="2020-09" db="EMBL/GenBank/DDBJ databases">
        <authorList>
            <person name="Sun Q."/>
            <person name="Ohkuma M."/>
        </authorList>
    </citation>
    <scope>NUCLEOTIDE SEQUENCE</scope>
    <source>
        <strain evidence="2">JCM 4136</strain>
    </source>
</reference>
<dbReference type="Proteomes" id="UP000660975">
    <property type="component" value="Unassembled WGS sequence"/>
</dbReference>
<evidence type="ECO:0000256" key="1">
    <source>
        <dbReference type="SAM" id="MobiDB-lite"/>
    </source>
</evidence>
<gene>
    <name evidence="2" type="ORF">GCM10010227_00280</name>
</gene>
<feature type="region of interest" description="Disordered" evidence="1">
    <location>
        <begin position="1"/>
        <end position="43"/>
    </location>
</feature>